<feature type="transmembrane region" description="Helical" evidence="1">
    <location>
        <begin position="209"/>
        <end position="229"/>
    </location>
</feature>
<proteinExistence type="predicted"/>
<dbReference type="Proteomes" id="UP001239462">
    <property type="component" value="Unassembled WGS sequence"/>
</dbReference>
<gene>
    <name evidence="2" type="ORF">QTN89_01725</name>
</gene>
<evidence type="ECO:0000256" key="1">
    <source>
        <dbReference type="SAM" id="Phobius"/>
    </source>
</evidence>
<feature type="transmembrane region" description="Helical" evidence="1">
    <location>
        <begin position="172"/>
        <end position="197"/>
    </location>
</feature>
<dbReference type="EMBL" id="JASZZN010000001">
    <property type="protein sequence ID" value="MDM4014130.1"/>
    <property type="molecule type" value="Genomic_DNA"/>
</dbReference>
<feature type="transmembrane region" description="Helical" evidence="1">
    <location>
        <begin position="77"/>
        <end position="96"/>
    </location>
</feature>
<keyword evidence="1" id="KW-0472">Membrane</keyword>
<feature type="transmembrane region" description="Helical" evidence="1">
    <location>
        <begin position="139"/>
        <end position="160"/>
    </location>
</feature>
<sequence length="270" mass="29810">MPIQVTCRHCLKRFQVSDKFAGKTGPCPSCKKPIEIPSLDEQVVIHAPKDDSPKDSKGQSVLKPIERKETDVTRTGLLITIGAIVIVFALAFVFRFTHPDGVPLAAKLIGLLLLAPPLIWAGYSFLYDQEREPYVGPELRNRVLICSAIFPLVWCVYAFVPSYVLELDQTNQMSWAVFGVTLCIMIALGAIASAATFEIEYFSGIIHAGMYFISIVLLAFASGVTLAGVETEDDFDEELVGRSDRVEQIAHLEPRVDAFNTTLTMTSPRL</sequence>
<evidence type="ECO:0000313" key="3">
    <source>
        <dbReference type="Proteomes" id="UP001239462"/>
    </source>
</evidence>
<reference evidence="2 3" key="1">
    <citation type="submission" date="2023-06" db="EMBL/GenBank/DDBJ databases">
        <title>Roseiconus lacunae JC819 isolated from Gulf of Mannar region, Tamil Nadu.</title>
        <authorList>
            <person name="Pk S."/>
            <person name="Ch S."/>
            <person name="Ch V.R."/>
        </authorList>
    </citation>
    <scope>NUCLEOTIDE SEQUENCE [LARGE SCALE GENOMIC DNA]</scope>
    <source>
        <strain evidence="2 3">JC819</strain>
    </source>
</reference>
<comment type="caution">
    <text evidence="2">The sequence shown here is derived from an EMBL/GenBank/DDBJ whole genome shotgun (WGS) entry which is preliminary data.</text>
</comment>
<keyword evidence="1" id="KW-1133">Transmembrane helix</keyword>
<accession>A0ABT7PCB4</accession>
<feature type="transmembrane region" description="Helical" evidence="1">
    <location>
        <begin position="108"/>
        <end position="127"/>
    </location>
</feature>
<keyword evidence="3" id="KW-1185">Reference proteome</keyword>
<keyword evidence="1" id="KW-0812">Transmembrane</keyword>
<dbReference type="RefSeq" id="WP_200836513.1">
    <property type="nucleotide sequence ID" value="NZ_CP141221.1"/>
</dbReference>
<name>A0ABT7PCB4_9BACT</name>
<protein>
    <submittedName>
        <fullName evidence="2">Uncharacterized protein</fullName>
    </submittedName>
</protein>
<evidence type="ECO:0000313" key="2">
    <source>
        <dbReference type="EMBL" id="MDM4014130.1"/>
    </source>
</evidence>
<organism evidence="2 3">
    <name type="scientific">Roseiconus lacunae</name>
    <dbReference type="NCBI Taxonomy" id="2605694"/>
    <lineage>
        <taxon>Bacteria</taxon>
        <taxon>Pseudomonadati</taxon>
        <taxon>Planctomycetota</taxon>
        <taxon>Planctomycetia</taxon>
        <taxon>Pirellulales</taxon>
        <taxon>Pirellulaceae</taxon>
        <taxon>Roseiconus</taxon>
    </lineage>
</organism>